<protein>
    <submittedName>
        <fullName evidence="1">60S ribosomal protein L31</fullName>
    </submittedName>
</protein>
<gene>
    <name evidence="1" type="ORF">LOK49_LG13G02675</name>
</gene>
<evidence type="ECO:0000313" key="1">
    <source>
        <dbReference type="EMBL" id="KAI7988867.1"/>
    </source>
</evidence>
<reference evidence="1 2" key="1">
    <citation type="journal article" date="2022" name="Plant J.">
        <title>Chromosome-level genome of Camellia lanceoleosa provides a valuable resource for understanding genome evolution and self-incompatibility.</title>
        <authorList>
            <person name="Gong W."/>
            <person name="Xiao S."/>
            <person name="Wang L."/>
            <person name="Liao Z."/>
            <person name="Chang Y."/>
            <person name="Mo W."/>
            <person name="Hu G."/>
            <person name="Li W."/>
            <person name="Zhao G."/>
            <person name="Zhu H."/>
            <person name="Hu X."/>
            <person name="Ji K."/>
            <person name="Xiang X."/>
            <person name="Song Q."/>
            <person name="Yuan D."/>
            <person name="Jin S."/>
            <person name="Zhang L."/>
        </authorList>
    </citation>
    <scope>NUCLEOTIDE SEQUENCE [LARGE SCALE GENOMIC DNA]</scope>
    <source>
        <strain evidence="1">SQ_2022a</strain>
    </source>
</reference>
<evidence type="ECO:0000313" key="2">
    <source>
        <dbReference type="Proteomes" id="UP001060215"/>
    </source>
</evidence>
<keyword evidence="1" id="KW-0687">Ribonucleoprotein</keyword>
<keyword evidence="2" id="KW-1185">Reference proteome</keyword>
<comment type="caution">
    <text evidence="1">The sequence shown here is derived from an EMBL/GenBank/DDBJ whole genome shotgun (WGS) entry which is preliminary data.</text>
</comment>
<keyword evidence="1" id="KW-0689">Ribosomal protein</keyword>
<dbReference type="EMBL" id="CM045771">
    <property type="protein sequence ID" value="KAI7988867.1"/>
    <property type="molecule type" value="Genomic_DNA"/>
</dbReference>
<accession>A0ACC0FL89</accession>
<dbReference type="Proteomes" id="UP001060215">
    <property type="component" value="Chromosome 14"/>
</dbReference>
<name>A0ACC0FL89_9ERIC</name>
<organism evidence="1 2">
    <name type="scientific">Camellia lanceoleosa</name>
    <dbReference type="NCBI Taxonomy" id="1840588"/>
    <lineage>
        <taxon>Eukaryota</taxon>
        <taxon>Viridiplantae</taxon>
        <taxon>Streptophyta</taxon>
        <taxon>Embryophyta</taxon>
        <taxon>Tracheophyta</taxon>
        <taxon>Spermatophyta</taxon>
        <taxon>Magnoliopsida</taxon>
        <taxon>eudicotyledons</taxon>
        <taxon>Gunneridae</taxon>
        <taxon>Pentapetalae</taxon>
        <taxon>asterids</taxon>
        <taxon>Ericales</taxon>
        <taxon>Theaceae</taxon>
        <taxon>Camellia</taxon>
    </lineage>
</organism>
<sequence length="108" mass="12214">MSRIGFFCYSIVHVFHAILYRVVLKSVFFSCNRTLKKAPNAIKEIRKFAQKAMGTKDVRVDVNTSGAEASEVSQGGLEFALLAREMMMKMQKKSSTLLLLLLKSHWKG</sequence>
<proteinExistence type="predicted"/>